<evidence type="ECO:0000256" key="11">
    <source>
        <dbReference type="ARBA" id="ARBA00040780"/>
    </source>
</evidence>
<evidence type="ECO:0000256" key="8">
    <source>
        <dbReference type="ARBA" id="ARBA00022989"/>
    </source>
</evidence>
<dbReference type="PANTHER" id="PTHR43227">
    <property type="entry name" value="BLL4140 PROTEIN"/>
    <property type="match status" value="1"/>
</dbReference>
<dbReference type="PANTHER" id="PTHR43227:SF9">
    <property type="entry name" value="SN-GLYCEROL-3-PHOSPHATE TRANSPORT SYSTEM PERMEASE PROTEIN UGPA"/>
    <property type="match status" value="1"/>
</dbReference>
<organism evidence="14 15">
    <name type="scientific">Thioclava litoralis</name>
    <dbReference type="NCBI Taxonomy" id="3076557"/>
    <lineage>
        <taxon>Bacteria</taxon>
        <taxon>Pseudomonadati</taxon>
        <taxon>Pseudomonadota</taxon>
        <taxon>Alphaproteobacteria</taxon>
        <taxon>Rhodobacterales</taxon>
        <taxon>Paracoccaceae</taxon>
        <taxon>Thioclava</taxon>
    </lineage>
</organism>
<keyword evidence="5" id="KW-1003">Cell membrane</keyword>
<comment type="subcellular location">
    <subcellularLocation>
        <location evidence="1">Cell inner membrane</location>
        <topology evidence="1">Multi-pass membrane protein</topology>
    </subcellularLocation>
    <subcellularLocation>
        <location evidence="12">Cell membrane</location>
        <topology evidence="12">Multi-pass membrane protein</topology>
    </subcellularLocation>
</comment>
<feature type="transmembrane region" description="Helical" evidence="12">
    <location>
        <begin position="203"/>
        <end position="225"/>
    </location>
</feature>
<accession>A0ABZ1E220</accession>
<feature type="domain" description="ABC transmembrane type-1" evidence="13">
    <location>
        <begin position="72"/>
        <end position="284"/>
    </location>
</feature>
<dbReference type="Gene3D" id="1.10.3720.10">
    <property type="entry name" value="MetI-like"/>
    <property type="match status" value="1"/>
</dbReference>
<evidence type="ECO:0000313" key="15">
    <source>
        <dbReference type="Proteomes" id="UP001623290"/>
    </source>
</evidence>
<dbReference type="InterPro" id="IPR035906">
    <property type="entry name" value="MetI-like_sf"/>
</dbReference>
<evidence type="ECO:0000256" key="5">
    <source>
        <dbReference type="ARBA" id="ARBA00022475"/>
    </source>
</evidence>
<feature type="transmembrane region" description="Helical" evidence="12">
    <location>
        <begin position="12"/>
        <end position="31"/>
    </location>
</feature>
<keyword evidence="6" id="KW-0997">Cell inner membrane</keyword>
<feature type="transmembrane region" description="Helical" evidence="12">
    <location>
        <begin position="76"/>
        <end position="97"/>
    </location>
</feature>
<evidence type="ECO:0000256" key="4">
    <source>
        <dbReference type="ARBA" id="ARBA00022448"/>
    </source>
</evidence>
<comment type="similarity">
    <text evidence="2 12">Belongs to the binding-protein-dependent transport system permease family.</text>
</comment>
<keyword evidence="8 12" id="KW-1133">Transmembrane helix</keyword>
<dbReference type="InterPro" id="IPR050809">
    <property type="entry name" value="UgpAE/MalFG_permease"/>
</dbReference>
<evidence type="ECO:0000313" key="14">
    <source>
        <dbReference type="EMBL" id="WRY33757.1"/>
    </source>
</evidence>
<feature type="transmembrane region" description="Helical" evidence="12">
    <location>
        <begin position="267"/>
        <end position="288"/>
    </location>
</feature>
<evidence type="ECO:0000256" key="1">
    <source>
        <dbReference type="ARBA" id="ARBA00004429"/>
    </source>
</evidence>
<evidence type="ECO:0000259" key="13">
    <source>
        <dbReference type="PROSITE" id="PS50928"/>
    </source>
</evidence>
<dbReference type="CDD" id="cd06261">
    <property type="entry name" value="TM_PBP2"/>
    <property type="match status" value="1"/>
</dbReference>
<comment type="subunit">
    <text evidence="3">The complex is composed of two ATP-binding proteins (UgpC), two transmembrane proteins (UgpA and UgpE) and a solute-binding protein (UgpB).</text>
</comment>
<evidence type="ECO:0000256" key="10">
    <source>
        <dbReference type="ARBA" id="ARBA00037054"/>
    </source>
</evidence>
<evidence type="ECO:0000256" key="12">
    <source>
        <dbReference type="RuleBase" id="RU363032"/>
    </source>
</evidence>
<dbReference type="EMBL" id="CP135443">
    <property type="protein sequence ID" value="WRY33757.1"/>
    <property type="molecule type" value="Genomic_DNA"/>
</dbReference>
<reference evidence="14 15" key="1">
    <citation type="submission" date="2023-09" db="EMBL/GenBank/DDBJ databases">
        <title>Thioclava shenzhenensis sp. nov., a multidrug resistant bacteria-antagonizing species isolated from coastal seawater.</title>
        <authorList>
            <person name="Long M."/>
        </authorList>
    </citation>
    <scope>NUCLEOTIDE SEQUENCE [LARGE SCALE GENOMIC DNA]</scope>
    <source>
        <strain evidence="14 15">FTW29</strain>
    </source>
</reference>
<sequence length="294" mass="32464">MQSKKTLFRSRGLPYLLLAPQLAITIVFFLWPAGQAMWQSFLRQDAFGFSTQFVGLENYLALFLDPSYLNSFKVTAVFSVSVAAVSMGAGLLFAACVDRVLRANRAYTTLLVWPYAVAPAVAGVLWWFMFNPTIGIVSYALRQLGYDWNHATHATDAMILVVLAASWKQISYNFLFFVAGLQAIPASLREAAAIDGAGPMKRFWSVVFPLLSPTTFFLLVINITYTMFDTFAVIDAATAGGPAQATNILVYKVYQDGFVGMNMGASAAQSVVLMGIVIALTVIQFRYIERRVEY</sequence>
<evidence type="ECO:0000256" key="2">
    <source>
        <dbReference type="ARBA" id="ARBA00009306"/>
    </source>
</evidence>
<evidence type="ECO:0000256" key="7">
    <source>
        <dbReference type="ARBA" id="ARBA00022692"/>
    </source>
</evidence>
<name>A0ABZ1E220_9RHOB</name>
<evidence type="ECO:0000256" key="3">
    <source>
        <dbReference type="ARBA" id="ARBA00011557"/>
    </source>
</evidence>
<evidence type="ECO:0000256" key="6">
    <source>
        <dbReference type="ARBA" id="ARBA00022519"/>
    </source>
</evidence>
<dbReference type="PROSITE" id="PS50928">
    <property type="entry name" value="ABC_TM1"/>
    <property type="match status" value="1"/>
</dbReference>
<gene>
    <name evidence="14" type="primary">ugpA</name>
    <name evidence="14" type="ORF">RPE78_00240</name>
</gene>
<dbReference type="NCBIfam" id="NF007852">
    <property type="entry name" value="PRK10561.1"/>
    <property type="match status" value="1"/>
</dbReference>
<comment type="function">
    <text evidence="10">Part of the ABC transporter complex UgpBAEC involved in sn-glycerol-3-phosphate (G3P) import. Probably responsible for the translocation of the substrate across the membrane.</text>
</comment>
<keyword evidence="9 12" id="KW-0472">Membrane</keyword>
<keyword evidence="7 12" id="KW-0812">Transmembrane</keyword>
<feature type="transmembrane region" description="Helical" evidence="12">
    <location>
        <begin position="109"/>
        <end position="129"/>
    </location>
</feature>
<evidence type="ECO:0000256" key="9">
    <source>
        <dbReference type="ARBA" id="ARBA00023136"/>
    </source>
</evidence>
<dbReference type="SUPFAM" id="SSF161098">
    <property type="entry name" value="MetI-like"/>
    <property type="match status" value="1"/>
</dbReference>
<dbReference type="Pfam" id="PF00528">
    <property type="entry name" value="BPD_transp_1"/>
    <property type="match status" value="1"/>
</dbReference>
<proteinExistence type="inferred from homology"/>
<keyword evidence="4 12" id="KW-0813">Transport</keyword>
<dbReference type="Proteomes" id="UP001623290">
    <property type="component" value="Chromosome"/>
</dbReference>
<dbReference type="RefSeq" id="WP_406720906.1">
    <property type="nucleotide sequence ID" value="NZ_CP135443.1"/>
</dbReference>
<protein>
    <recommendedName>
        <fullName evidence="11">sn-glycerol-3-phosphate transport system permease protein UgpA</fullName>
    </recommendedName>
</protein>
<keyword evidence="15" id="KW-1185">Reference proteome</keyword>
<dbReference type="InterPro" id="IPR000515">
    <property type="entry name" value="MetI-like"/>
</dbReference>